<keyword evidence="8 13" id="KW-0418">Kinase</keyword>
<evidence type="ECO:0000259" key="11">
    <source>
        <dbReference type="PROSITE" id="PS50109"/>
    </source>
</evidence>
<evidence type="ECO:0000259" key="12">
    <source>
        <dbReference type="PROSITE" id="PS50885"/>
    </source>
</evidence>
<accession>A0A4R2FJZ1</accession>
<dbReference type="PANTHER" id="PTHR44936">
    <property type="entry name" value="SENSOR PROTEIN CREC"/>
    <property type="match status" value="1"/>
</dbReference>
<keyword evidence="5" id="KW-0597">Phosphoprotein</keyword>
<keyword evidence="7" id="KW-0547">Nucleotide-binding</keyword>
<evidence type="ECO:0000256" key="10">
    <source>
        <dbReference type="SAM" id="Phobius"/>
    </source>
</evidence>
<evidence type="ECO:0000256" key="9">
    <source>
        <dbReference type="ARBA" id="ARBA00022840"/>
    </source>
</evidence>
<dbReference type="InterPro" id="IPR005467">
    <property type="entry name" value="His_kinase_dom"/>
</dbReference>
<dbReference type="CDD" id="cd00082">
    <property type="entry name" value="HisKA"/>
    <property type="match status" value="1"/>
</dbReference>
<keyword evidence="6" id="KW-0808">Transferase</keyword>
<evidence type="ECO:0000256" key="7">
    <source>
        <dbReference type="ARBA" id="ARBA00022741"/>
    </source>
</evidence>
<keyword evidence="14" id="KW-1185">Reference proteome</keyword>
<evidence type="ECO:0000256" key="6">
    <source>
        <dbReference type="ARBA" id="ARBA00022679"/>
    </source>
</evidence>
<dbReference type="GO" id="GO:0005524">
    <property type="term" value="F:ATP binding"/>
    <property type="evidence" value="ECO:0007669"/>
    <property type="project" value="UniProtKB-KW"/>
</dbReference>
<comment type="caution">
    <text evidence="13">The sequence shown here is derived from an EMBL/GenBank/DDBJ whole genome shotgun (WGS) entry which is preliminary data.</text>
</comment>
<feature type="domain" description="Histidine kinase" evidence="11">
    <location>
        <begin position="218"/>
        <end position="426"/>
    </location>
</feature>
<dbReference type="PROSITE" id="PS50109">
    <property type="entry name" value="HIS_KIN"/>
    <property type="match status" value="1"/>
</dbReference>
<feature type="transmembrane region" description="Helical" evidence="10">
    <location>
        <begin position="136"/>
        <end position="157"/>
    </location>
</feature>
<keyword evidence="9" id="KW-0067">ATP-binding</keyword>
<dbReference type="InterPro" id="IPR036097">
    <property type="entry name" value="HisK_dim/P_sf"/>
</dbReference>
<sequence length="442" mass="49755">MRHLFTQFYLLVCGCFLVAALLMGGIYQFTEERTGNRYLEGLVQDFLDRLTQELATVPQPQWPAKIDDFSRRLHLALHTAPLDTQPLAREDIAFLQAGNIVIVEDDATFRQRIPDSNMVLIIGPVPYLSFRHEQHWLVLGFIVLLGLSLAIPILLWMRPHWRDMQQLEAAAKRLGNGELNARAALENNSSLATLGHTFDQMAQRLQELISGRKQLTDAIAHELRTPLVRLRYRLALLEPAPSQADSAALEHDIEALEFLIEEMLTYSRLNQPELPLQLSDMELGQWARERLADWQAQGAAHRVTLSCPKAPLYWRGDVRLLARAMDNLVGNAVRHGHSEVQIRLTQDTPKWICLSVQDDGPGVATKEAQRIFEPFVRLDESRDRRTGGIGLGLAIVRSIAQLHGGEISLQPSNQGALFCLKLPVHLDTNGYQNSTDPQHPAA</sequence>
<gene>
    <name evidence="13" type="ORF">EDC91_101179</name>
</gene>
<comment type="catalytic activity">
    <reaction evidence="1">
        <text>ATP + protein L-histidine = ADP + protein N-phospho-L-histidine.</text>
        <dbReference type="EC" id="2.7.13.3"/>
    </reaction>
</comment>
<dbReference type="Pfam" id="PF00672">
    <property type="entry name" value="HAMP"/>
    <property type="match status" value="1"/>
</dbReference>
<dbReference type="SUPFAM" id="SSF47384">
    <property type="entry name" value="Homodimeric domain of signal transducing histidine kinase"/>
    <property type="match status" value="1"/>
</dbReference>
<evidence type="ECO:0000313" key="13">
    <source>
        <dbReference type="EMBL" id="TCN90709.1"/>
    </source>
</evidence>
<keyword evidence="10" id="KW-0812">Transmembrane</keyword>
<dbReference type="Gene3D" id="1.10.287.130">
    <property type="match status" value="1"/>
</dbReference>
<evidence type="ECO:0000256" key="5">
    <source>
        <dbReference type="ARBA" id="ARBA00022553"/>
    </source>
</evidence>
<dbReference type="GO" id="GO:0005886">
    <property type="term" value="C:plasma membrane"/>
    <property type="evidence" value="ECO:0007669"/>
    <property type="project" value="UniProtKB-SubCell"/>
</dbReference>
<evidence type="ECO:0000256" key="8">
    <source>
        <dbReference type="ARBA" id="ARBA00022777"/>
    </source>
</evidence>
<keyword evidence="10" id="KW-1133">Transmembrane helix</keyword>
<dbReference type="EMBL" id="SLWF01000001">
    <property type="protein sequence ID" value="TCN90709.1"/>
    <property type="molecule type" value="Genomic_DNA"/>
</dbReference>
<dbReference type="InterPro" id="IPR050980">
    <property type="entry name" value="2C_sensor_his_kinase"/>
</dbReference>
<dbReference type="Pfam" id="PF00512">
    <property type="entry name" value="HisKA"/>
    <property type="match status" value="1"/>
</dbReference>
<dbReference type="Proteomes" id="UP000294832">
    <property type="component" value="Unassembled WGS sequence"/>
</dbReference>
<dbReference type="PROSITE" id="PS50885">
    <property type="entry name" value="HAMP"/>
    <property type="match status" value="1"/>
</dbReference>
<dbReference type="InterPro" id="IPR004358">
    <property type="entry name" value="Sig_transdc_His_kin-like_C"/>
</dbReference>
<dbReference type="InterPro" id="IPR003661">
    <property type="entry name" value="HisK_dim/P_dom"/>
</dbReference>
<dbReference type="CDD" id="cd06225">
    <property type="entry name" value="HAMP"/>
    <property type="match status" value="1"/>
</dbReference>
<dbReference type="OrthoDB" id="9804645at2"/>
<evidence type="ECO:0000256" key="1">
    <source>
        <dbReference type="ARBA" id="ARBA00000085"/>
    </source>
</evidence>
<dbReference type="SUPFAM" id="SSF55874">
    <property type="entry name" value="ATPase domain of HSP90 chaperone/DNA topoisomerase II/histidine kinase"/>
    <property type="match status" value="1"/>
</dbReference>
<dbReference type="PROSITE" id="PS51257">
    <property type="entry name" value="PROKAR_LIPOPROTEIN"/>
    <property type="match status" value="1"/>
</dbReference>
<organism evidence="13 14">
    <name type="scientific">Shewanella fodinae</name>
    <dbReference type="NCBI Taxonomy" id="552357"/>
    <lineage>
        <taxon>Bacteria</taxon>
        <taxon>Pseudomonadati</taxon>
        <taxon>Pseudomonadota</taxon>
        <taxon>Gammaproteobacteria</taxon>
        <taxon>Alteromonadales</taxon>
        <taxon>Shewanellaceae</taxon>
        <taxon>Shewanella</taxon>
    </lineage>
</organism>
<proteinExistence type="predicted"/>
<dbReference type="Gene3D" id="3.30.565.10">
    <property type="entry name" value="Histidine kinase-like ATPase, C-terminal domain"/>
    <property type="match status" value="1"/>
</dbReference>
<dbReference type="SMART" id="SM00304">
    <property type="entry name" value="HAMP"/>
    <property type="match status" value="1"/>
</dbReference>
<dbReference type="SMART" id="SM00387">
    <property type="entry name" value="HATPase_c"/>
    <property type="match status" value="1"/>
</dbReference>
<feature type="domain" description="HAMP" evidence="12">
    <location>
        <begin position="158"/>
        <end position="210"/>
    </location>
</feature>
<evidence type="ECO:0000256" key="3">
    <source>
        <dbReference type="ARBA" id="ARBA00012438"/>
    </source>
</evidence>
<evidence type="ECO:0000256" key="2">
    <source>
        <dbReference type="ARBA" id="ARBA00004651"/>
    </source>
</evidence>
<name>A0A4R2FJZ1_9GAMM</name>
<feature type="transmembrane region" description="Helical" evidence="10">
    <location>
        <begin position="7"/>
        <end position="29"/>
    </location>
</feature>
<dbReference type="SMART" id="SM00388">
    <property type="entry name" value="HisKA"/>
    <property type="match status" value="1"/>
</dbReference>
<evidence type="ECO:0000313" key="14">
    <source>
        <dbReference type="Proteomes" id="UP000294832"/>
    </source>
</evidence>
<reference evidence="13 14" key="1">
    <citation type="submission" date="2019-03" db="EMBL/GenBank/DDBJ databases">
        <title>Freshwater and sediment microbial communities from various areas in North America, analyzing microbe dynamics in response to fracking.</title>
        <authorList>
            <person name="Lamendella R."/>
        </authorList>
    </citation>
    <scope>NUCLEOTIDE SEQUENCE [LARGE SCALE GENOMIC DNA]</scope>
    <source>
        <strain evidence="13 14">74A</strain>
    </source>
</reference>
<dbReference type="RefSeq" id="WP_133037439.1">
    <property type="nucleotide sequence ID" value="NZ_SLWF01000001.1"/>
</dbReference>
<dbReference type="AlphaFoldDB" id="A0A4R2FJZ1"/>
<dbReference type="EC" id="2.7.13.3" evidence="3"/>
<dbReference type="NCBIfam" id="NF007898">
    <property type="entry name" value="PRK10604.1"/>
    <property type="match status" value="1"/>
</dbReference>
<comment type="subcellular location">
    <subcellularLocation>
        <location evidence="2">Cell membrane</location>
        <topology evidence="2">Multi-pass membrane protein</topology>
    </subcellularLocation>
</comment>
<protein>
    <recommendedName>
        <fullName evidence="3">histidine kinase</fullName>
        <ecNumber evidence="3">2.7.13.3</ecNumber>
    </recommendedName>
</protein>
<dbReference type="PRINTS" id="PR00344">
    <property type="entry name" value="BCTRLSENSOR"/>
</dbReference>
<keyword evidence="10" id="KW-0472">Membrane</keyword>
<dbReference type="GO" id="GO:0000155">
    <property type="term" value="F:phosphorelay sensor kinase activity"/>
    <property type="evidence" value="ECO:0007669"/>
    <property type="project" value="InterPro"/>
</dbReference>
<dbReference type="InterPro" id="IPR003660">
    <property type="entry name" value="HAMP_dom"/>
</dbReference>
<evidence type="ECO:0000256" key="4">
    <source>
        <dbReference type="ARBA" id="ARBA00022475"/>
    </source>
</evidence>
<dbReference type="PANTHER" id="PTHR44936:SF10">
    <property type="entry name" value="SENSOR PROTEIN RSTB"/>
    <property type="match status" value="1"/>
</dbReference>
<dbReference type="InterPro" id="IPR003594">
    <property type="entry name" value="HATPase_dom"/>
</dbReference>
<keyword evidence="4" id="KW-1003">Cell membrane</keyword>
<dbReference type="InterPro" id="IPR036890">
    <property type="entry name" value="HATPase_C_sf"/>
</dbReference>
<dbReference type="Pfam" id="PF02518">
    <property type="entry name" value="HATPase_c"/>
    <property type="match status" value="1"/>
</dbReference>